<sequence length="263" mass="29875">MGFFSTLGEIFITIFRLLGTLVLELVKLPERIKSGNVKEKVSGIKLGLERASKSQVTSEKGEENISGDVFFDPGEKENAVLKLQVSAAAFIITSILYAFNILSLFIFLPVSIILILLVAYILYYQIKIMYPDDFQAYRDFFLMYIAVGFLIIIVANNPLIYSLFSFTLLPSLGVLIFALVAVAAIFIIFRVRYYRDYTFGEVIEVGENTSQVRVDYDIRANVKPDIYIVENNDFKVKEHDIVKLSIESSLFRESKPKKIIGKE</sequence>
<comment type="caution">
    <text evidence="2">The sequence shown here is derived from an EMBL/GenBank/DDBJ whole genome shotgun (WGS) entry which is preliminary data.</text>
</comment>
<dbReference type="Pfam" id="PF09874">
    <property type="entry name" value="DUF2101"/>
    <property type="match status" value="1"/>
</dbReference>
<feature type="transmembrane region" description="Helical" evidence="1">
    <location>
        <begin position="161"/>
        <end position="189"/>
    </location>
</feature>
<dbReference type="OrthoDB" id="71446at2157"/>
<name>A0A328PHV1_9EURY</name>
<organism evidence="2 3">
    <name type="scientific">Methanothermobacter tenebrarum</name>
    <dbReference type="NCBI Taxonomy" id="680118"/>
    <lineage>
        <taxon>Archaea</taxon>
        <taxon>Methanobacteriati</taxon>
        <taxon>Methanobacteriota</taxon>
        <taxon>Methanomada group</taxon>
        <taxon>Methanobacteria</taxon>
        <taxon>Methanobacteriales</taxon>
        <taxon>Methanobacteriaceae</taxon>
        <taxon>Methanothermobacter</taxon>
    </lineage>
</organism>
<evidence type="ECO:0000256" key="1">
    <source>
        <dbReference type="SAM" id="Phobius"/>
    </source>
</evidence>
<protein>
    <submittedName>
        <fullName evidence="2">DUF2101 domain-containing protein</fullName>
    </submittedName>
</protein>
<dbReference type="Proteomes" id="UP000249782">
    <property type="component" value="Unassembled WGS sequence"/>
</dbReference>
<dbReference type="EMBL" id="QLOE01000005">
    <property type="protein sequence ID" value="RAO79014.1"/>
    <property type="molecule type" value="Genomic_DNA"/>
</dbReference>
<reference evidence="2 3" key="1">
    <citation type="submission" date="2018-06" db="EMBL/GenBank/DDBJ databases">
        <title>Draft genome sequence of hyperthermophilic methanogen Methanothermobacter tenebrarum sp. MCM-B 1447.</title>
        <authorList>
            <person name="Pore S.D."/>
            <person name="Dagar S."/>
            <person name="Dhakephalkar P.K."/>
        </authorList>
    </citation>
    <scope>NUCLEOTIDE SEQUENCE [LARGE SCALE GENOMIC DNA]</scope>
    <source>
        <strain evidence="2 3">MCM B 1447</strain>
    </source>
</reference>
<gene>
    <name evidence="2" type="ORF">DPC56_05075</name>
</gene>
<proteinExistence type="predicted"/>
<feature type="transmembrane region" description="Helical" evidence="1">
    <location>
        <begin position="105"/>
        <end position="124"/>
    </location>
</feature>
<dbReference type="AlphaFoldDB" id="A0A328PHV1"/>
<accession>A0A328PHV1</accession>
<keyword evidence="1" id="KW-1133">Transmembrane helix</keyword>
<evidence type="ECO:0000313" key="2">
    <source>
        <dbReference type="EMBL" id="RAO79014.1"/>
    </source>
</evidence>
<keyword evidence="3" id="KW-1185">Reference proteome</keyword>
<dbReference type="InterPro" id="IPR018663">
    <property type="entry name" value="DUF2101_membrane"/>
</dbReference>
<feature type="transmembrane region" description="Helical" evidence="1">
    <location>
        <begin position="136"/>
        <end position="155"/>
    </location>
</feature>
<keyword evidence="1" id="KW-0472">Membrane</keyword>
<keyword evidence="1" id="KW-0812">Transmembrane</keyword>
<evidence type="ECO:0000313" key="3">
    <source>
        <dbReference type="Proteomes" id="UP000249782"/>
    </source>
</evidence>